<evidence type="ECO:0000259" key="5">
    <source>
        <dbReference type="Pfam" id="PF21621"/>
    </source>
</evidence>
<feature type="domain" description="Phosphomannose isomerase type I catalytic" evidence="4">
    <location>
        <begin position="5"/>
        <end position="100"/>
    </location>
</feature>
<sequence>MPLMLEPIFRDKVWGGTQFASFNYQLPSSKVGEVWAVSAKIDAANTITNEPYQYMTLDEVWTKYSKLFGEFPSHHLPLFIKLIDATAPLSIQVHPDDTYAYEHENGNYGKTKCWYVLDASEDAEIIYGTYAETKEELTYKLDHRHFDSLFKHVHVQKGDFFFIPQGTVHSIGQGIVMLEVQQASDVNYRIYDYDRQDLEGETRALHLEEAKAVIHIGDESPNIVPQVEMIENHKCTTFVQNHFVTVVKWEVRGTLNYMKPREFTFVSVIDGEGEVITDGDIFKIRKGDHFILTAEDLDNVFEGEMDIVISYV</sequence>
<dbReference type="InterPro" id="IPR014710">
    <property type="entry name" value="RmlC-like_jellyroll"/>
</dbReference>
<dbReference type="RefSeq" id="WP_198618664.1">
    <property type="nucleotide sequence ID" value="NZ_JABANU010000031.1"/>
</dbReference>
<dbReference type="PANTHER" id="PTHR42742">
    <property type="entry name" value="TRANSCRIPTIONAL REPRESSOR MPRA"/>
    <property type="match status" value="1"/>
</dbReference>
<protein>
    <recommendedName>
        <fullName evidence="3">Mannose-6-phosphate isomerase</fullName>
        <ecNumber evidence="3">5.3.1.8</ecNumber>
    </recommendedName>
</protein>
<accession>A0ABS0TBV5</accession>
<comment type="similarity">
    <text evidence="3">Belongs to the mannose-6-phosphate isomerase type 1 family.</text>
</comment>
<dbReference type="GO" id="GO:0016853">
    <property type="term" value="F:isomerase activity"/>
    <property type="evidence" value="ECO:0007669"/>
    <property type="project" value="UniProtKB-KW"/>
</dbReference>
<comment type="catalytic activity">
    <reaction evidence="3">
        <text>D-mannose 6-phosphate = D-fructose 6-phosphate</text>
        <dbReference type="Rhea" id="RHEA:12356"/>
        <dbReference type="ChEBI" id="CHEBI:58735"/>
        <dbReference type="ChEBI" id="CHEBI:61527"/>
        <dbReference type="EC" id="5.3.1.8"/>
    </reaction>
</comment>
<dbReference type="Proteomes" id="UP000751852">
    <property type="component" value="Unassembled WGS sequence"/>
</dbReference>
<keyword evidence="3 6" id="KW-0413">Isomerase</keyword>
<comment type="cofactor">
    <cofactor evidence="3">
        <name>Zn(2+)</name>
        <dbReference type="ChEBI" id="CHEBI:29105"/>
    </cofactor>
</comment>
<evidence type="ECO:0000256" key="2">
    <source>
        <dbReference type="ARBA" id="ARBA00022833"/>
    </source>
</evidence>
<reference evidence="6 7" key="1">
    <citation type="submission" date="2020-04" db="EMBL/GenBank/DDBJ databases">
        <title>Staphylococcus species from domestic dog.</title>
        <authorList>
            <person name="Paterson G.K."/>
        </authorList>
    </citation>
    <scope>NUCLEOTIDE SEQUENCE [LARGE SCALE GENOMIC DNA]</scope>
    <source>
        <strain evidence="6 7">H16/1A</strain>
    </source>
</reference>
<dbReference type="InterPro" id="IPR014628">
    <property type="entry name" value="Man6P_isomerase_Firm_short"/>
</dbReference>
<proteinExistence type="inferred from homology"/>
<dbReference type="EMBL" id="JABANU010000031">
    <property type="protein sequence ID" value="MBI5975892.1"/>
    <property type="molecule type" value="Genomic_DNA"/>
</dbReference>
<feature type="domain" description="Mannose-6-phosphate isomerase cupin" evidence="5">
    <location>
        <begin position="235"/>
        <end position="312"/>
    </location>
</feature>
<keyword evidence="7" id="KW-1185">Reference proteome</keyword>
<dbReference type="InterPro" id="IPR011051">
    <property type="entry name" value="RmlC_Cupin_sf"/>
</dbReference>
<gene>
    <name evidence="6" type="ORF">HHH54_09835</name>
</gene>
<dbReference type="EC" id="5.3.1.8" evidence="3"/>
<dbReference type="PANTHER" id="PTHR42742:SF3">
    <property type="entry name" value="FRUCTOKINASE"/>
    <property type="match status" value="1"/>
</dbReference>
<dbReference type="PIRSF" id="PIRSF036894">
    <property type="entry name" value="PMI_Firm_short"/>
    <property type="match status" value="1"/>
</dbReference>
<dbReference type="Pfam" id="PF20511">
    <property type="entry name" value="PMI_typeI_cat"/>
    <property type="match status" value="1"/>
</dbReference>
<dbReference type="InterPro" id="IPR049071">
    <property type="entry name" value="MPI_cupin_dom"/>
</dbReference>
<evidence type="ECO:0000313" key="7">
    <source>
        <dbReference type="Proteomes" id="UP000751852"/>
    </source>
</evidence>
<dbReference type="Gene3D" id="2.60.120.10">
    <property type="entry name" value="Jelly Rolls"/>
    <property type="match status" value="2"/>
</dbReference>
<evidence type="ECO:0000256" key="1">
    <source>
        <dbReference type="ARBA" id="ARBA00022723"/>
    </source>
</evidence>
<evidence type="ECO:0000259" key="4">
    <source>
        <dbReference type="Pfam" id="PF20511"/>
    </source>
</evidence>
<dbReference type="SUPFAM" id="SSF51182">
    <property type="entry name" value="RmlC-like cupins"/>
    <property type="match status" value="1"/>
</dbReference>
<keyword evidence="1 3" id="KW-0479">Metal-binding</keyword>
<dbReference type="InterPro" id="IPR051804">
    <property type="entry name" value="Carb_Metab_Reg_Kinase/Isom"/>
</dbReference>
<evidence type="ECO:0000313" key="6">
    <source>
        <dbReference type="EMBL" id="MBI5975892.1"/>
    </source>
</evidence>
<evidence type="ECO:0000256" key="3">
    <source>
        <dbReference type="PIRNR" id="PIRNR036894"/>
    </source>
</evidence>
<keyword evidence="2 3" id="KW-0862">Zinc</keyword>
<dbReference type="InterPro" id="IPR046457">
    <property type="entry name" value="PMI_typeI_cat"/>
</dbReference>
<comment type="caution">
    <text evidence="6">The sequence shown here is derived from an EMBL/GenBank/DDBJ whole genome shotgun (WGS) entry which is preliminary data.</text>
</comment>
<organism evidence="6 7">
    <name type="scientific">Staphylococcus canis</name>
    <dbReference type="NCBI Taxonomy" id="2724942"/>
    <lineage>
        <taxon>Bacteria</taxon>
        <taxon>Bacillati</taxon>
        <taxon>Bacillota</taxon>
        <taxon>Bacilli</taxon>
        <taxon>Bacillales</taxon>
        <taxon>Staphylococcaceae</taxon>
        <taxon>Staphylococcus</taxon>
    </lineage>
</organism>
<dbReference type="Pfam" id="PF21621">
    <property type="entry name" value="MPI_cupin_dom"/>
    <property type="match status" value="1"/>
</dbReference>
<dbReference type="CDD" id="cd07010">
    <property type="entry name" value="cupin_PMI_type_I_N_bac"/>
    <property type="match status" value="1"/>
</dbReference>
<name>A0ABS0TBV5_9STAP</name>